<gene>
    <name evidence="3" type="ORF">ACFSOX_14515</name>
</gene>
<name>A0ABW5AK86_9BRAD</name>
<evidence type="ECO:0000256" key="2">
    <source>
        <dbReference type="SAM" id="SignalP"/>
    </source>
</evidence>
<keyword evidence="4" id="KW-1185">Reference proteome</keyword>
<evidence type="ECO:0000313" key="4">
    <source>
        <dbReference type="Proteomes" id="UP001597314"/>
    </source>
</evidence>
<reference evidence="4" key="1">
    <citation type="journal article" date="2019" name="Int. J. Syst. Evol. Microbiol.">
        <title>The Global Catalogue of Microorganisms (GCM) 10K type strain sequencing project: providing services to taxonomists for standard genome sequencing and annotation.</title>
        <authorList>
            <consortium name="The Broad Institute Genomics Platform"/>
            <consortium name="The Broad Institute Genome Sequencing Center for Infectious Disease"/>
            <person name="Wu L."/>
            <person name="Ma J."/>
        </authorList>
    </citation>
    <scope>NUCLEOTIDE SEQUENCE [LARGE SCALE GENOMIC DNA]</scope>
    <source>
        <strain evidence="4">CGMCC 1.6774</strain>
    </source>
</reference>
<organism evidence="3 4">
    <name type="scientific">Rhodoplanes azumiensis</name>
    <dbReference type="NCBI Taxonomy" id="1897628"/>
    <lineage>
        <taxon>Bacteria</taxon>
        <taxon>Pseudomonadati</taxon>
        <taxon>Pseudomonadota</taxon>
        <taxon>Alphaproteobacteria</taxon>
        <taxon>Hyphomicrobiales</taxon>
        <taxon>Nitrobacteraceae</taxon>
        <taxon>Rhodoplanes</taxon>
    </lineage>
</organism>
<dbReference type="RefSeq" id="WP_378478526.1">
    <property type="nucleotide sequence ID" value="NZ_JBHUIW010000016.1"/>
</dbReference>
<dbReference type="EMBL" id="JBHUIW010000016">
    <property type="protein sequence ID" value="MFD2183369.1"/>
    <property type="molecule type" value="Genomic_DNA"/>
</dbReference>
<protein>
    <submittedName>
        <fullName evidence="3">Uncharacterized protein</fullName>
    </submittedName>
</protein>
<sequence length="187" mass="18200">MRSSILRLLGLAALLLAAAVGFVVAGSGLAQAHPGHGHDHPGPVHAGHVLSSPILSDDTHSGHVPGLQPVSASTGIDLTTSATTIALASPISTHATDAHATDVHASDSPDAAMTDGSVRHDGTASGGGCAAPGCCGGGPCSVCCSVVPANAGLVWPSRAVVALGILPGPTLDDAVSSGLIRPPRSFV</sequence>
<accession>A0ABW5AK86</accession>
<feature type="chain" id="PRO_5047541754" evidence="2">
    <location>
        <begin position="33"/>
        <end position="187"/>
    </location>
</feature>
<evidence type="ECO:0000313" key="3">
    <source>
        <dbReference type="EMBL" id="MFD2183369.1"/>
    </source>
</evidence>
<comment type="caution">
    <text evidence="3">The sequence shown here is derived from an EMBL/GenBank/DDBJ whole genome shotgun (WGS) entry which is preliminary data.</text>
</comment>
<proteinExistence type="predicted"/>
<feature type="signal peptide" evidence="2">
    <location>
        <begin position="1"/>
        <end position="32"/>
    </location>
</feature>
<dbReference type="Proteomes" id="UP001597314">
    <property type="component" value="Unassembled WGS sequence"/>
</dbReference>
<feature type="region of interest" description="Disordered" evidence="1">
    <location>
        <begin position="32"/>
        <end position="65"/>
    </location>
</feature>
<keyword evidence="2" id="KW-0732">Signal</keyword>
<evidence type="ECO:0000256" key="1">
    <source>
        <dbReference type="SAM" id="MobiDB-lite"/>
    </source>
</evidence>